<dbReference type="EMBL" id="CADCWI010000028">
    <property type="protein sequence ID" value="CAA9545372.1"/>
    <property type="molecule type" value="Genomic_DNA"/>
</dbReference>
<gene>
    <name evidence="7" type="ORF">AVDCRST_MAG43-537</name>
</gene>
<dbReference type="AlphaFoldDB" id="A0A6J4UEE2"/>
<evidence type="ECO:0000256" key="2">
    <source>
        <dbReference type="ARBA" id="ARBA00011028"/>
    </source>
</evidence>
<keyword evidence="4" id="KW-0479">Metal-binding</keyword>
<accession>A0A6J4UEE2</accession>
<dbReference type="InterPro" id="IPR006129">
    <property type="entry name" value="AdhesinB"/>
</dbReference>
<dbReference type="PROSITE" id="PS51257">
    <property type="entry name" value="PROKAR_LIPOPROTEIN"/>
    <property type="match status" value="1"/>
</dbReference>
<dbReference type="PANTHER" id="PTHR42953:SF1">
    <property type="entry name" value="METAL-BINDING PROTEIN HI_0362-RELATED"/>
    <property type="match status" value="1"/>
</dbReference>
<evidence type="ECO:0000256" key="3">
    <source>
        <dbReference type="ARBA" id="ARBA00022448"/>
    </source>
</evidence>
<keyword evidence="3 6" id="KW-0813">Transport</keyword>
<keyword evidence="5" id="KW-0732">Signal</keyword>
<comment type="similarity">
    <text evidence="2 6">Belongs to the bacterial solute-binding protein 9 family.</text>
</comment>
<evidence type="ECO:0000256" key="6">
    <source>
        <dbReference type="RuleBase" id="RU003512"/>
    </source>
</evidence>
<dbReference type="PRINTS" id="PR00690">
    <property type="entry name" value="ADHESNFAMILY"/>
</dbReference>
<dbReference type="InterPro" id="IPR006128">
    <property type="entry name" value="Lipoprotein_PsaA-like"/>
</dbReference>
<dbReference type="PRINTS" id="PR00691">
    <property type="entry name" value="ADHESINB"/>
</dbReference>
<dbReference type="GO" id="GO:0030001">
    <property type="term" value="P:metal ion transport"/>
    <property type="evidence" value="ECO:0007669"/>
    <property type="project" value="InterPro"/>
</dbReference>
<dbReference type="Pfam" id="PF01297">
    <property type="entry name" value="ZnuA"/>
    <property type="match status" value="1"/>
</dbReference>
<sequence>MTRTSPSALNSVPVSSRWRPFLALLALPIITGCGRISQGQELPDLGDRIIRVTATTGQVADLARQVGGERVSVDGLMGPGVDPHLFKASERNVEELIDSDAIFFNGLHLEGKLGELLERLSERRPVFPVGDAIPADLLTSPAEFQGNPDPHVWFDPTMWAYACRSMGQALTSIDPSHSQAYADGVASYTLQLDELDRYAAERFSAIPDQQRVLVTAHDAFGYLGRRYGLEVVGLQGISTSTEAGIRDVQRIADLLVERQVPSIFVETSVPRRTIEAVQVATTDRNWQVSIGGELFSDALGDFDTPEGTYLGMFRHNVDTIVAGLEGEDAE</sequence>
<organism evidence="7">
    <name type="scientific">uncultured Thermomicrobiales bacterium</name>
    <dbReference type="NCBI Taxonomy" id="1645740"/>
    <lineage>
        <taxon>Bacteria</taxon>
        <taxon>Pseudomonadati</taxon>
        <taxon>Thermomicrobiota</taxon>
        <taxon>Thermomicrobia</taxon>
        <taxon>Thermomicrobiales</taxon>
        <taxon>environmental samples</taxon>
    </lineage>
</organism>
<dbReference type="SUPFAM" id="SSF53807">
    <property type="entry name" value="Helical backbone' metal receptor"/>
    <property type="match status" value="1"/>
</dbReference>
<comment type="subcellular location">
    <subcellularLocation>
        <location evidence="1">Cell envelope</location>
    </subcellularLocation>
</comment>
<evidence type="ECO:0000256" key="4">
    <source>
        <dbReference type="ARBA" id="ARBA00022723"/>
    </source>
</evidence>
<dbReference type="GO" id="GO:0007155">
    <property type="term" value="P:cell adhesion"/>
    <property type="evidence" value="ECO:0007669"/>
    <property type="project" value="InterPro"/>
</dbReference>
<dbReference type="PANTHER" id="PTHR42953">
    <property type="entry name" value="HIGH-AFFINITY ZINC UPTAKE SYSTEM PROTEIN ZNUA-RELATED"/>
    <property type="match status" value="1"/>
</dbReference>
<proteinExistence type="inferred from homology"/>
<dbReference type="GO" id="GO:0030313">
    <property type="term" value="C:cell envelope"/>
    <property type="evidence" value="ECO:0007669"/>
    <property type="project" value="UniProtKB-SubCell"/>
</dbReference>
<dbReference type="InterPro" id="IPR050492">
    <property type="entry name" value="Bact_metal-bind_prot9"/>
</dbReference>
<reference evidence="7" key="1">
    <citation type="submission" date="2020-02" db="EMBL/GenBank/DDBJ databases">
        <authorList>
            <person name="Meier V. D."/>
        </authorList>
    </citation>
    <scope>NUCLEOTIDE SEQUENCE</scope>
    <source>
        <strain evidence="7">AVDCRST_MAG43</strain>
    </source>
</reference>
<dbReference type="GO" id="GO:0046872">
    <property type="term" value="F:metal ion binding"/>
    <property type="evidence" value="ECO:0007669"/>
    <property type="project" value="UniProtKB-KW"/>
</dbReference>
<dbReference type="Gene3D" id="3.40.50.1980">
    <property type="entry name" value="Nitrogenase molybdenum iron protein domain"/>
    <property type="match status" value="2"/>
</dbReference>
<evidence type="ECO:0000256" key="5">
    <source>
        <dbReference type="ARBA" id="ARBA00022729"/>
    </source>
</evidence>
<evidence type="ECO:0000313" key="7">
    <source>
        <dbReference type="EMBL" id="CAA9545372.1"/>
    </source>
</evidence>
<name>A0A6J4UEE2_9BACT</name>
<dbReference type="InterPro" id="IPR006127">
    <property type="entry name" value="ZnuA-like"/>
</dbReference>
<protein>
    <submittedName>
        <fullName evidence="7">Manganese ABC transporter, periplasmic-binding protein SitA</fullName>
    </submittedName>
</protein>
<evidence type="ECO:0000256" key="1">
    <source>
        <dbReference type="ARBA" id="ARBA00004196"/>
    </source>
</evidence>